<dbReference type="OrthoDB" id="7456848at2759"/>
<protein>
    <recommendedName>
        <fullName evidence="4">Mariner Mos1 transposase</fullName>
    </recommendedName>
</protein>
<dbReference type="Proteomes" id="UP000299102">
    <property type="component" value="Unassembled WGS sequence"/>
</dbReference>
<dbReference type="AlphaFoldDB" id="A0A4C1X8N9"/>
<dbReference type="Gene3D" id="3.30.420.10">
    <property type="entry name" value="Ribonuclease H-like superfamily/Ribonuclease H"/>
    <property type="match status" value="1"/>
</dbReference>
<sequence length="363" mass="42011">MIILRVEKETSCVIFDEPLKVDRYPGKYPSQQARVDYKWLRTVPHENLEGRFMSRSGRPETMNRSVSTLPLRQDPQSSGSRPFAFRSISCLHSVQKHRRIKETINVTSPQELSTVQVSFQTKHIINITLLLQPRNLPEPSRKRVFSVTAPARTKVPARAERARAHSAPRRRTADSPLSLLGNTINSDLYLQQLMILKQEVEKKGPEFNNRKDVVFHHDNVKPHTSLDTQQILREFGSEVQVTSDRFGRPPADLILPVRRAPMYANTGRDPLSWTLRRRPEESTDRHVNAGLYIGLRSSTVGWQSASMQHLTKLPKYKYGNYFDIMLLERQDSLTEMKMKPKELKKERRRARRSSGQKQLLRAK</sequence>
<evidence type="ECO:0000313" key="2">
    <source>
        <dbReference type="EMBL" id="GBP59262.1"/>
    </source>
</evidence>
<name>A0A4C1X8N9_EUMVA</name>
<organism evidence="2 3">
    <name type="scientific">Eumeta variegata</name>
    <name type="common">Bagworm moth</name>
    <name type="synonym">Eumeta japonica</name>
    <dbReference type="NCBI Taxonomy" id="151549"/>
    <lineage>
        <taxon>Eukaryota</taxon>
        <taxon>Metazoa</taxon>
        <taxon>Ecdysozoa</taxon>
        <taxon>Arthropoda</taxon>
        <taxon>Hexapoda</taxon>
        <taxon>Insecta</taxon>
        <taxon>Pterygota</taxon>
        <taxon>Neoptera</taxon>
        <taxon>Endopterygota</taxon>
        <taxon>Lepidoptera</taxon>
        <taxon>Glossata</taxon>
        <taxon>Ditrysia</taxon>
        <taxon>Tineoidea</taxon>
        <taxon>Psychidae</taxon>
        <taxon>Oiketicinae</taxon>
        <taxon>Eumeta</taxon>
    </lineage>
</organism>
<feature type="compositionally biased region" description="Basic residues" evidence="1">
    <location>
        <begin position="346"/>
        <end position="363"/>
    </location>
</feature>
<reference evidence="2 3" key="1">
    <citation type="journal article" date="2019" name="Commun. Biol.">
        <title>The bagworm genome reveals a unique fibroin gene that provides high tensile strength.</title>
        <authorList>
            <person name="Kono N."/>
            <person name="Nakamura H."/>
            <person name="Ohtoshi R."/>
            <person name="Tomita M."/>
            <person name="Numata K."/>
            <person name="Arakawa K."/>
        </authorList>
    </citation>
    <scope>NUCLEOTIDE SEQUENCE [LARGE SCALE GENOMIC DNA]</scope>
</reference>
<dbReference type="InterPro" id="IPR036397">
    <property type="entry name" value="RNaseH_sf"/>
</dbReference>
<evidence type="ECO:0000256" key="1">
    <source>
        <dbReference type="SAM" id="MobiDB-lite"/>
    </source>
</evidence>
<evidence type="ECO:0000313" key="3">
    <source>
        <dbReference type="Proteomes" id="UP000299102"/>
    </source>
</evidence>
<comment type="caution">
    <text evidence="2">The sequence shown here is derived from an EMBL/GenBank/DDBJ whole genome shotgun (WGS) entry which is preliminary data.</text>
</comment>
<dbReference type="EMBL" id="BGZK01000757">
    <property type="protein sequence ID" value="GBP59262.1"/>
    <property type="molecule type" value="Genomic_DNA"/>
</dbReference>
<evidence type="ECO:0008006" key="4">
    <source>
        <dbReference type="Google" id="ProtNLM"/>
    </source>
</evidence>
<dbReference type="GO" id="GO:0003676">
    <property type="term" value="F:nucleic acid binding"/>
    <property type="evidence" value="ECO:0007669"/>
    <property type="project" value="InterPro"/>
</dbReference>
<gene>
    <name evidence="2" type="ORF">EVAR_103217_1</name>
</gene>
<accession>A0A4C1X8N9</accession>
<feature type="region of interest" description="Disordered" evidence="1">
    <location>
        <begin position="337"/>
        <end position="363"/>
    </location>
</feature>
<keyword evidence="3" id="KW-1185">Reference proteome</keyword>
<proteinExistence type="predicted"/>
<feature type="region of interest" description="Disordered" evidence="1">
    <location>
        <begin position="152"/>
        <end position="178"/>
    </location>
</feature>